<evidence type="ECO:0000256" key="4">
    <source>
        <dbReference type="SAM" id="Coils"/>
    </source>
</evidence>
<dbReference type="PANTHER" id="PTHR24171">
    <property type="entry name" value="ANKYRIN REPEAT DOMAIN-CONTAINING PROTEIN 39-RELATED"/>
    <property type="match status" value="1"/>
</dbReference>
<feature type="region of interest" description="Disordered" evidence="5">
    <location>
        <begin position="172"/>
        <end position="216"/>
    </location>
</feature>
<dbReference type="InterPro" id="IPR036770">
    <property type="entry name" value="Ankyrin_rpt-contain_sf"/>
</dbReference>
<dbReference type="GO" id="GO:0085020">
    <property type="term" value="P:protein K6-linked ubiquitination"/>
    <property type="evidence" value="ECO:0007669"/>
    <property type="project" value="TreeGrafter"/>
</dbReference>
<dbReference type="Proteomes" id="UP000007148">
    <property type="component" value="Unassembled WGS sequence"/>
</dbReference>
<keyword evidence="1" id="KW-0677">Repeat</keyword>
<protein>
    <recommendedName>
        <fullName evidence="8">Ankyrin</fullName>
    </recommendedName>
</protein>
<dbReference type="PROSITE" id="PS50088">
    <property type="entry name" value="ANK_REPEAT"/>
    <property type="match status" value="1"/>
</dbReference>
<keyword evidence="4" id="KW-0175">Coiled coil</keyword>
<dbReference type="SMART" id="SM00248">
    <property type="entry name" value="ANK"/>
    <property type="match status" value="4"/>
</dbReference>
<accession>G4T729</accession>
<dbReference type="Gene3D" id="1.25.40.20">
    <property type="entry name" value="Ankyrin repeat-containing domain"/>
    <property type="match status" value="2"/>
</dbReference>
<evidence type="ECO:0000256" key="1">
    <source>
        <dbReference type="ARBA" id="ARBA00022737"/>
    </source>
</evidence>
<evidence type="ECO:0000313" key="6">
    <source>
        <dbReference type="EMBL" id="CCA67119.1"/>
    </source>
</evidence>
<dbReference type="EMBL" id="CAFZ01000009">
    <property type="protein sequence ID" value="CCA67119.1"/>
    <property type="molecule type" value="Genomic_DNA"/>
</dbReference>
<proteinExistence type="predicted"/>
<evidence type="ECO:0000256" key="2">
    <source>
        <dbReference type="ARBA" id="ARBA00023043"/>
    </source>
</evidence>
<evidence type="ECO:0000313" key="7">
    <source>
        <dbReference type="Proteomes" id="UP000007148"/>
    </source>
</evidence>
<dbReference type="OrthoDB" id="539213at2759"/>
<dbReference type="HOGENOM" id="CLU_333742_0_0_1"/>
<dbReference type="Pfam" id="PF12796">
    <property type="entry name" value="Ank_2"/>
    <property type="match status" value="1"/>
</dbReference>
<organism evidence="6 7">
    <name type="scientific">Serendipita indica (strain DSM 11827)</name>
    <name type="common">Root endophyte fungus</name>
    <name type="synonym">Piriformospora indica</name>
    <dbReference type="NCBI Taxonomy" id="1109443"/>
    <lineage>
        <taxon>Eukaryota</taxon>
        <taxon>Fungi</taxon>
        <taxon>Dikarya</taxon>
        <taxon>Basidiomycota</taxon>
        <taxon>Agaricomycotina</taxon>
        <taxon>Agaricomycetes</taxon>
        <taxon>Sebacinales</taxon>
        <taxon>Serendipitaceae</taxon>
        <taxon>Serendipita</taxon>
    </lineage>
</organism>
<dbReference type="PANTHER" id="PTHR24171:SF8">
    <property type="entry name" value="BRCA1-ASSOCIATED RING DOMAIN PROTEIN 1"/>
    <property type="match status" value="1"/>
</dbReference>
<evidence type="ECO:0000256" key="5">
    <source>
        <dbReference type="SAM" id="MobiDB-lite"/>
    </source>
</evidence>
<feature type="compositionally biased region" description="Polar residues" evidence="5">
    <location>
        <begin position="662"/>
        <end position="678"/>
    </location>
</feature>
<keyword evidence="7" id="KW-1185">Reference proteome</keyword>
<comment type="caution">
    <text evidence="6">The sequence shown here is derived from an EMBL/GenBank/DDBJ whole genome shotgun (WGS) entry which is preliminary data.</text>
</comment>
<dbReference type="InterPro" id="IPR002110">
    <property type="entry name" value="Ankyrin_rpt"/>
</dbReference>
<name>G4T729_SERID</name>
<evidence type="ECO:0008006" key="8">
    <source>
        <dbReference type="Google" id="ProtNLM"/>
    </source>
</evidence>
<dbReference type="PROSITE" id="PS50297">
    <property type="entry name" value="ANK_REP_REGION"/>
    <property type="match status" value="1"/>
</dbReference>
<evidence type="ECO:0000256" key="3">
    <source>
        <dbReference type="PROSITE-ProRule" id="PRU00023"/>
    </source>
</evidence>
<sequence>MLLHEAAAIGNLRAVADAIVQNPNDVNLLDEAHRSVLFCAIAGSSLRHPAPASPERNAILKAILARPELSIYALNAAMDCAQGATPLILACRVGHLDQVNTLLDCPSVLVNTRDALGLTPLMHAAHGQHHQIVVALLRAGAHANLLDPQSRSVLDYSTDPAVRFHLENQLRIDRGVRSTPPSRASSPSTSSSNTSGPSVIMENPLGQSGQRDCTPVPPSAAADALFRSLICSINTQDLNLLRSSLDMIIHHAAPSPALRSNKHSAAAAHCFAIVNRLDDFGFAPIHYAMMCHPPNFALLDALFVAGADVNLLTSKGQSPLQVLVQYATVMNHHEGQAVRLFVRHLIHDLQASIRYRDDQFETCLHTAAEHGACCEVLEALVECDTEGTVREWKNKRGYVRAVFNSAPPDPCLMFLRPLSDVEPHRLRPADIAKPHFRDVFDERPDSICTIRPALRPQRSLGSVSSFTSFTSSPTISTPATPATGFASLTLDDVEITSMSLQDALNGSQILLDEIDLSLLQRTLFYRSSLEIDARQSTLSQCKPIDECLARTSKSVVGYWYSCLATIREELDTTHRSIVKSHLLVARTKRDVEQKSRDDERELTEAILFWEEQKVAELTGLKEQARGRAFTAPARIATPAESSPSDSDALQKFWGVPRRWPGSGSTTPLQSNNQSSSDLASKRPGRMASFIKQKLRPLSRPPGPRKDGVIDSPTPPEPSPVRTRPPRLPSLDFRDVHNLSLAGEKPLPSTPDENTEQTLVIPPSSQSTPHSPASSTFRTPLTRTVSTRRTIRKAPVVLTRIHTDLLRMEEYARGIHGIAAEFQQEIAKAERLIEHCLIRCAQVEENEYEDEIQVEKLRALLLFGLERRLDELCQALDVVKAWNKLVRSLLRDFRRKVKGTDNLEHV</sequence>
<dbReference type="InParanoid" id="G4T729"/>
<dbReference type="STRING" id="1109443.G4T729"/>
<feature type="region of interest" description="Disordered" evidence="5">
    <location>
        <begin position="654"/>
        <end position="778"/>
    </location>
</feature>
<dbReference type="SUPFAM" id="SSF48403">
    <property type="entry name" value="Ankyrin repeat"/>
    <property type="match status" value="1"/>
</dbReference>
<dbReference type="GO" id="GO:0004842">
    <property type="term" value="F:ubiquitin-protein transferase activity"/>
    <property type="evidence" value="ECO:0007669"/>
    <property type="project" value="TreeGrafter"/>
</dbReference>
<gene>
    <name evidence="6" type="ORF">PIIN_00953</name>
</gene>
<dbReference type="eggNOG" id="KOG0504">
    <property type="taxonomic scope" value="Eukaryota"/>
</dbReference>
<keyword evidence="2 3" id="KW-0040">ANK repeat</keyword>
<feature type="compositionally biased region" description="Low complexity" evidence="5">
    <location>
        <begin position="178"/>
        <end position="198"/>
    </location>
</feature>
<feature type="repeat" description="ANK" evidence="3">
    <location>
        <begin position="116"/>
        <end position="148"/>
    </location>
</feature>
<reference evidence="6 7" key="1">
    <citation type="journal article" date="2011" name="PLoS Pathog.">
        <title>Endophytic Life Strategies Decoded by Genome and Transcriptome Analyses of the Mutualistic Root Symbiont Piriformospora indica.</title>
        <authorList>
            <person name="Zuccaro A."/>
            <person name="Lahrmann U."/>
            <person name="Guldener U."/>
            <person name="Langen G."/>
            <person name="Pfiffi S."/>
            <person name="Biedenkopf D."/>
            <person name="Wong P."/>
            <person name="Samans B."/>
            <person name="Grimm C."/>
            <person name="Basiewicz M."/>
            <person name="Murat C."/>
            <person name="Martin F."/>
            <person name="Kogel K.H."/>
        </authorList>
    </citation>
    <scope>NUCLEOTIDE SEQUENCE [LARGE SCALE GENOMIC DNA]</scope>
    <source>
        <strain evidence="6 7">DSM 11827</strain>
    </source>
</reference>
<dbReference type="AlphaFoldDB" id="G4T729"/>
<feature type="coiled-coil region" evidence="4">
    <location>
        <begin position="818"/>
        <end position="845"/>
    </location>
</feature>
<feature type="compositionally biased region" description="Low complexity" evidence="5">
    <location>
        <begin position="761"/>
        <end position="774"/>
    </location>
</feature>